<feature type="domain" description="Terpene synthase N-terminal" evidence="1">
    <location>
        <begin position="133"/>
        <end position="197"/>
    </location>
</feature>
<organism evidence="2 3">
    <name type="scientific">Solanum tuberosum</name>
    <name type="common">Potato</name>
    <dbReference type="NCBI Taxonomy" id="4113"/>
    <lineage>
        <taxon>Eukaryota</taxon>
        <taxon>Viridiplantae</taxon>
        <taxon>Streptophyta</taxon>
        <taxon>Embryophyta</taxon>
        <taxon>Tracheophyta</taxon>
        <taxon>Spermatophyta</taxon>
        <taxon>Magnoliopsida</taxon>
        <taxon>eudicotyledons</taxon>
        <taxon>Gunneridae</taxon>
        <taxon>Pentapetalae</taxon>
        <taxon>asterids</taxon>
        <taxon>lamiids</taxon>
        <taxon>Solanales</taxon>
        <taxon>Solanaceae</taxon>
        <taxon>Solanoideae</taxon>
        <taxon>Solaneae</taxon>
        <taxon>Solanum</taxon>
    </lineage>
</organism>
<dbReference type="Gene3D" id="1.50.10.160">
    <property type="match status" value="1"/>
</dbReference>
<proteinExistence type="predicted"/>
<dbReference type="InterPro" id="IPR036965">
    <property type="entry name" value="Terpene_synth_N_sf"/>
</dbReference>
<dbReference type="EMBL" id="JAIVGD010000026">
    <property type="protein sequence ID" value="KAH0740174.1"/>
    <property type="molecule type" value="Genomic_DNA"/>
</dbReference>
<name>A0ABQ7U0T5_SOLTU</name>
<dbReference type="InterPro" id="IPR050148">
    <property type="entry name" value="Terpene_synthase-like"/>
</dbReference>
<dbReference type="InterPro" id="IPR001906">
    <property type="entry name" value="Terpene_synth_N"/>
</dbReference>
<evidence type="ECO:0000313" key="3">
    <source>
        <dbReference type="Proteomes" id="UP000826656"/>
    </source>
</evidence>
<reference evidence="2 3" key="1">
    <citation type="journal article" date="2021" name="bioRxiv">
        <title>Chromosome-scale and haplotype-resolved genome assembly of a tetraploid potato cultivar.</title>
        <authorList>
            <person name="Sun H."/>
            <person name="Jiao W.-B."/>
            <person name="Krause K."/>
            <person name="Campoy J.A."/>
            <person name="Goel M."/>
            <person name="Folz-Donahue K."/>
            <person name="Kukat C."/>
            <person name="Huettel B."/>
            <person name="Schneeberger K."/>
        </authorList>
    </citation>
    <scope>NUCLEOTIDE SEQUENCE [LARGE SCALE GENOMIC DNA]</scope>
    <source>
        <strain evidence="2">SolTubOtavaFocal</strain>
        <tissue evidence="2">Leaves</tissue>
    </source>
</reference>
<dbReference type="SUPFAM" id="SSF48239">
    <property type="entry name" value="Terpenoid cyclases/Protein prenyltransferases"/>
    <property type="match status" value="1"/>
</dbReference>
<dbReference type="SFLD" id="SFLDG01014">
    <property type="entry name" value="Terpene_Cyclase_Like_1_N-term"/>
    <property type="match status" value="1"/>
</dbReference>
<evidence type="ECO:0000259" key="1">
    <source>
        <dbReference type="Pfam" id="PF01397"/>
    </source>
</evidence>
<dbReference type="PANTHER" id="PTHR31739:SF30">
    <property type="entry name" value="COPAL-8-OL DIPHOSPHATE HYDRATASE, CHLOROPLASTIC"/>
    <property type="match status" value="1"/>
</dbReference>
<protein>
    <recommendedName>
        <fullName evidence="1">Terpene synthase N-terminal domain-containing protein</fullName>
    </recommendedName>
</protein>
<sequence length="266" mass="30448">MFIKENLSKLEGGEVENMTSGFEFVFPALLEKAQQLHIDNIPYDAPAFKDIYARREVKFTRFPKELIHTIPTIVLFSLEGLRDLDWQRLLKLQMEDGSFLTSPSSTSIAFMETNDEKCLTFLQNVVQKFNGGDVLNKFKAGDEFFCLRGESNKSATVMFNLYRCSQALFPGEMILEEANNFTYNFLHQYLANNQSKDKWVIAKDIPGENFNGMLVYLEWNLGYTLINMVEQMKFGSARHYTGSGGARNVVQNANFHSNFECAQVNT</sequence>
<dbReference type="Gene3D" id="1.50.10.130">
    <property type="entry name" value="Terpene synthase, N-terminal domain"/>
    <property type="match status" value="1"/>
</dbReference>
<accession>A0ABQ7U0T5</accession>
<dbReference type="PANTHER" id="PTHR31739">
    <property type="entry name" value="ENT-COPALYL DIPHOSPHATE SYNTHASE, CHLOROPLASTIC"/>
    <property type="match status" value="1"/>
</dbReference>
<gene>
    <name evidence="2" type="ORF">KY290_033217</name>
</gene>
<keyword evidence="3" id="KW-1185">Reference proteome</keyword>
<dbReference type="Proteomes" id="UP000826656">
    <property type="component" value="Unassembled WGS sequence"/>
</dbReference>
<dbReference type="Pfam" id="PF01397">
    <property type="entry name" value="Terpene_synth"/>
    <property type="match status" value="1"/>
</dbReference>
<comment type="caution">
    <text evidence="2">The sequence shown here is derived from an EMBL/GenBank/DDBJ whole genome shotgun (WGS) entry which is preliminary data.</text>
</comment>
<dbReference type="InterPro" id="IPR008930">
    <property type="entry name" value="Terpenoid_cyclase/PrenylTrfase"/>
</dbReference>
<evidence type="ECO:0000313" key="2">
    <source>
        <dbReference type="EMBL" id="KAH0740174.1"/>
    </source>
</evidence>